<accession>A0A1H7QMN4</accession>
<evidence type="ECO:0000313" key="2">
    <source>
        <dbReference type="EMBL" id="SEL48855.1"/>
    </source>
</evidence>
<keyword evidence="1" id="KW-1133">Transmembrane helix</keyword>
<feature type="transmembrane region" description="Helical" evidence="1">
    <location>
        <begin position="12"/>
        <end position="35"/>
    </location>
</feature>
<dbReference type="STRING" id="1038014.SAMN04487910_2609"/>
<dbReference type="RefSeq" id="WP_091409101.1">
    <property type="nucleotide sequence ID" value="NZ_FOAB01000004.1"/>
</dbReference>
<keyword evidence="1" id="KW-0472">Membrane</keyword>
<proteinExistence type="predicted"/>
<dbReference type="Proteomes" id="UP000198521">
    <property type="component" value="Unassembled WGS sequence"/>
</dbReference>
<evidence type="ECO:0000256" key="1">
    <source>
        <dbReference type="SAM" id="Phobius"/>
    </source>
</evidence>
<keyword evidence="3" id="KW-1185">Reference proteome</keyword>
<name>A0A1H7QMN4_AQUAM</name>
<evidence type="ECO:0008006" key="4">
    <source>
        <dbReference type="Google" id="ProtNLM"/>
    </source>
</evidence>
<sequence>MNNKLSSDFTKVFQIAVIVKFITLSIVCFILLFIFDFKTSLVMLTLLIICFFILRNMGITKLKTVYWDEKSLIIGSFNSKFLIPIADIKDVKRTFLFDDFPFKMKYIKSGKIEKVYFLPKSKFFKGFFSGNEHIEALKQEIEKYK</sequence>
<dbReference type="EMBL" id="FOAB01000004">
    <property type="protein sequence ID" value="SEL48855.1"/>
    <property type="molecule type" value="Genomic_DNA"/>
</dbReference>
<organism evidence="2 3">
    <name type="scientific">Aquimarina amphilecti</name>
    <dbReference type="NCBI Taxonomy" id="1038014"/>
    <lineage>
        <taxon>Bacteria</taxon>
        <taxon>Pseudomonadati</taxon>
        <taxon>Bacteroidota</taxon>
        <taxon>Flavobacteriia</taxon>
        <taxon>Flavobacteriales</taxon>
        <taxon>Flavobacteriaceae</taxon>
        <taxon>Aquimarina</taxon>
    </lineage>
</organism>
<evidence type="ECO:0000313" key="3">
    <source>
        <dbReference type="Proteomes" id="UP000198521"/>
    </source>
</evidence>
<reference evidence="2 3" key="1">
    <citation type="submission" date="2016-10" db="EMBL/GenBank/DDBJ databases">
        <authorList>
            <person name="de Groot N.N."/>
        </authorList>
    </citation>
    <scope>NUCLEOTIDE SEQUENCE [LARGE SCALE GENOMIC DNA]</scope>
    <source>
        <strain evidence="2 3">DSM 25232</strain>
    </source>
</reference>
<dbReference type="AlphaFoldDB" id="A0A1H7QMN4"/>
<keyword evidence="1" id="KW-0812">Transmembrane</keyword>
<gene>
    <name evidence="2" type="ORF">SAMN04487910_2609</name>
</gene>
<protein>
    <recommendedName>
        <fullName evidence="4">PH domain-containing protein</fullName>
    </recommendedName>
</protein>
<feature type="transmembrane region" description="Helical" evidence="1">
    <location>
        <begin position="41"/>
        <end position="58"/>
    </location>
</feature>